<dbReference type="Gene3D" id="3.40.50.720">
    <property type="entry name" value="NAD(P)-binding Rossmann-like Domain"/>
    <property type="match status" value="1"/>
</dbReference>
<sequence>MTLPVVADATYVILGASGNTGSIVANFLLSKGEKVRVVGRDAGRLQRFVDKGAEAFTADLSDAAALSKAFSGARAAYLLLPPVKTREAQERESDAIAKAVNQSGLRYAVNLSSYGAQVPEGTGPVAGLHSAEEKLNAIGGLNVLHLRAAYFMENNLAAIGMIHGMGIFGNALLPDVKLPMIATRDVGDYAAQRLLHLDFSGEQTRELLGERDLSMTEATAVIGRGIGKPDLEYKQFSYDQVEQALTQMGVPPKGAALYIEMYKAINAGVLAPLEPRSSENTTPTSFERFVQDVFAVAYPGKVPNA</sequence>
<evidence type="ECO:0000313" key="2">
    <source>
        <dbReference type="EMBL" id="QEE30534.1"/>
    </source>
</evidence>
<protein>
    <submittedName>
        <fullName evidence="2">NAD-dependent epimerase/dehydratase family protein</fullName>
    </submittedName>
</protein>
<dbReference type="AlphaFoldDB" id="A0A5B9EFV8"/>
<dbReference type="Proteomes" id="UP000321820">
    <property type="component" value="Chromosome"/>
</dbReference>
<gene>
    <name evidence="2" type="ORF">FTW19_22615</name>
</gene>
<evidence type="ECO:0000313" key="3">
    <source>
        <dbReference type="Proteomes" id="UP000321820"/>
    </source>
</evidence>
<keyword evidence="3" id="KW-1185">Reference proteome</keyword>
<dbReference type="Pfam" id="PF05368">
    <property type="entry name" value="NmrA"/>
    <property type="match status" value="1"/>
</dbReference>
<name>A0A5B9EFV8_9BACT</name>
<dbReference type="PANTHER" id="PTHR43162">
    <property type="match status" value="1"/>
</dbReference>
<dbReference type="InterPro" id="IPR051604">
    <property type="entry name" value="Ergot_Alk_Oxidoreductase"/>
</dbReference>
<organism evidence="2 3">
    <name type="scientific">Terriglobus albidus</name>
    <dbReference type="NCBI Taxonomy" id="1592106"/>
    <lineage>
        <taxon>Bacteria</taxon>
        <taxon>Pseudomonadati</taxon>
        <taxon>Acidobacteriota</taxon>
        <taxon>Terriglobia</taxon>
        <taxon>Terriglobales</taxon>
        <taxon>Acidobacteriaceae</taxon>
        <taxon>Terriglobus</taxon>
    </lineage>
</organism>
<dbReference type="EMBL" id="CP042806">
    <property type="protein sequence ID" value="QEE30534.1"/>
    <property type="molecule type" value="Genomic_DNA"/>
</dbReference>
<reference evidence="2 3" key="1">
    <citation type="submission" date="2019-08" db="EMBL/GenBank/DDBJ databases">
        <title>Complete genome sequence of Terriglobus albidus strain ORNL.</title>
        <authorList>
            <person name="Podar M."/>
        </authorList>
    </citation>
    <scope>NUCLEOTIDE SEQUENCE [LARGE SCALE GENOMIC DNA]</scope>
    <source>
        <strain evidence="2 3">ORNL</strain>
    </source>
</reference>
<evidence type="ECO:0000259" key="1">
    <source>
        <dbReference type="Pfam" id="PF05368"/>
    </source>
</evidence>
<dbReference type="OrthoDB" id="7352262at2"/>
<dbReference type="PANTHER" id="PTHR43162:SF1">
    <property type="entry name" value="PRESTALK A DIFFERENTIATION PROTEIN A"/>
    <property type="match status" value="1"/>
</dbReference>
<dbReference type="InterPro" id="IPR008030">
    <property type="entry name" value="NmrA-like"/>
</dbReference>
<accession>A0A5B9EFV8</accession>
<dbReference type="InterPro" id="IPR036291">
    <property type="entry name" value="NAD(P)-bd_dom_sf"/>
</dbReference>
<feature type="domain" description="NmrA-like" evidence="1">
    <location>
        <begin position="10"/>
        <end position="278"/>
    </location>
</feature>
<dbReference type="Gene3D" id="3.90.25.10">
    <property type="entry name" value="UDP-galactose 4-epimerase, domain 1"/>
    <property type="match status" value="1"/>
</dbReference>
<proteinExistence type="predicted"/>
<dbReference type="KEGG" id="talb:FTW19_22615"/>
<dbReference type="RefSeq" id="WP_147649846.1">
    <property type="nucleotide sequence ID" value="NZ_CP042806.1"/>
</dbReference>
<dbReference type="SUPFAM" id="SSF51735">
    <property type="entry name" value="NAD(P)-binding Rossmann-fold domains"/>
    <property type="match status" value="1"/>
</dbReference>